<proteinExistence type="predicted"/>
<reference evidence="2" key="1">
    <citation type="submission" date="2018-11" db="EMBL/GenBank/DDBJ databases">
        <authorList>
            <person name="Alioto T."/>
            <person name="Alioto T."/>
        </authorList>
    </citation>
    <scope>NUCLEOTIDE SEQUENCE</scope>
</reference>
<protein>
    <submittedName>
        <fullName evidence="2">Uncharacterized protein</fullName>
    </submittedName>
</protein>
<organism evidence="2 3">
    <name type="scientific">Mytilus galloprovincialis</name>
    <name type="common">Mediterranean mussel</name>
    <dbReference type="NCBI Taxonomy" id="29158"/>
    <lineage>
        <taxon>Eukaryota</taxon>
        <taxon>Metazoa</taxon>
        <taxon>Spiralia</taxon>
        <taxon>Lophotrochozoa</taxon>
        <taxon>Mollusca</taxon>
        <taxon>Bivalvia</taxon>
        <taxon>Autobranchia</taxon>
        <taxon>Pteriomorphia</taxon>
        <taxon>Mytilida</taxon>
        <taxon>Mytiloidea</taxon>
        <taxon>Mytilidae</taxon>
        <taxon>Mytilinae</taxon>
        <taxon>Mytilus</taxon>
    </lineage>
</organism>
<dbReference type="AlphaFoldDB" id="A0A8B6CHY0"/>
<dbReference type="EMBL" id="UYJE01001822">
    <property type="protein sequence ID" value="VDI05519.1"/>
    <property type="molecule type" value="Genomic_DNA"/>
</dbReference>
<keyword evidence="3" id="KW-1185">Reference proteome</keyword>
<evidence type="ECO:0000256" key="1">
    <source>
        <dbReference type="SAM" id="MobiDB-lite"/>
    </source>
</evidence>
<dbReference type="PANTHER" id="PTHR45823">
    <property type="entry name" value="T-SNARE COILED-COIL HOMOLOGY DOMAIN-CONTAINING PROTEIN"/>
    <property type="match status" value="1"/>
</dbReference>
<evidence type="ECO:0000313" key="2">
    <source>
        <dbReference type="EMBL" id="VDI05519.1"/>
    </source>
</evidence>
<name>A0A8B6CHY0_MYTGA</name>
<dbReference type="PANTHER" id="PTHR45823:SF1">
    <property type="entry name" value="T-SNARE COILED-COIL HOMOLOGY DOMAIN-CONTAINING PROTEIN"/>
    <property type="match status" value="1"/>
</dbReference>
<dbReference type="Proteomes" id="UP000596742">
    <property type="component" value="Unassembled WGS sequence"/>
</dbReference>
<sequence>MKLDKDLQDTLSRSRHSHSTPIPGFVTQGVTTQRNDKTYVDKTTPIHSTPVGPHHIGIGARPKVFKDIEVSKPLKPHDIKIVRENAVNLSDKEVHQGKAPGTSMSKRRDIKVATYDGSGDWNDYRSHFEACSSINGWDNLEKGLYLAASLRGQAQGVLGDLSDDKKSHFDQLVRSLRREVCSPKSVRVGKLGVYRVAVKDKVSIAPRSEVVIQGEVLNYDSAVQVTGIIEPSEEFLDRGKALVGSLL</sequence>
<gene>
    <name evidence="2" type="ORF">MGAL_10B063038</name>
</gene>
<evidence type="ECO:0000313" key="3">
    <source>
        <dbReference type="Proteomes" id="UP000596742"/>
    </source>
</evidence>
<comment type="caution">
    <text evidence="2">The sequence shown here is derived from an EMBL/GenBank/DDBJ whole genome shotgun (WGS) entry which is preliminary data.</text>
</comment>
<accession>A0A8B6CHY0</accession>
<feature type="region of interest" description="Disordered" evidence="1">
    <location>
        <begin position="1"/>
        <end position="36"/>
    </location>
</feature>